<feature type="domain" description="AB hydrolase-1" evidence="1">
    <location>
        <begin position="129"/>
        <end position="238"/>
    </location>
</feature>
<dbReference type="OrthoDB" id="384284at2"/>
<evidence type="ECO:0000313" key="3">
    <source>
        <dbReference type="Proteomes" id="UP000062963"/>
    </source>
</evidence>
<dbReference type="PATRIC" id="fig|273035.7.peg.856"/>
<dbReference type="InterPro" id="IPR000073">
    <property type="entry name" value="AB_hydrolase_1"/>
</dbReference>
<accession>A0A0K2JH74</accession>
<dbReference type="PANTHER" id="PTHR12277:SF81">
    <property type="entry name" value="PROTEIN ABHD13"/>
    <property type="match status" value="1"/>
</dbReference>
<keyword evidence="3" id="KW-1185">Reference proteome</keyword>
<dbReference type="STRING" id="273035.SKUN_00704"/>
<dbReference type="PANTHER" id="PTHR12277">
    <property type="entry name" value="ALPHA/BETA HYDROLASE DOMAIN-CONTAINING PROTEIN"/>
    <property type="match status" value="1"/>
</dbReference>
<gene>
    <name evidence="2" type="ORF">SKUN_00704</name>
</gene>
<dbReference type="KEGG" id="skn:SKUN_00704"/>
<dbReference type="AlphaFoldDB" id="A0A0K2JH74"/>
<dbReference type="InterPro" id="IPR029058">
    <property type="entry name" value="AB_hydrolase_fold"/>
</dbReference>
<dbReference type="SUPFAM" id="SSF53474">
    <property type="entry name" value="alpha/beta-Hydrolases"/>
    <property type="match status" value="1"/>
</dbReference>
<reference evidence="2 3" key="1">
    <citation type="journal article" date="2015" name="Genome Announc.">
        <title>Complete Genome Sequence of Spiroplasma kunkelii Strain CR2-3x, Causal Agent of Corn Stunt Disease in Zea mays L.</title>
        <authorList>
            <person name="Davis R.E."/>
            <person name="Shao J."/>
            <person name="Dally E.L."/>
            <person name="Zhao Y."/>
            <person name="Gasparich G.E."/>
            <person name="Gaynor B.J."/>
            <person name="Athey J.C."/>
            <person name="Harrison N.A."/>
            <person name="Donofrio N."/>
        </authorList>
    </citation>
    <scope>NUCLEOTIDE SEQUENCE [LARGE SCALE GENOMIC DNA]</scope>
    <source>
        <strain evidence="2 3">CR2-3x</strain>
    </source>
</reference>
<organism evidence="2 3">
    <name type="scientific">Spiroplasma kunkelii CR2-3x</name>
    <dbReference type="NCBI Taxonomy" id="273035"/>
    <lineage>
        <taxon>Bacteria</taxon>
        <taxon>Bacillati</taxon>
        <taxon>Mycoplasmatota</taxon>
        <taxon>Mollicutes</taxon>
        <taxon>Entomoplasmatales</taxon>
        <taxon>Spiroplasmataceae</taxon>
        <taxon>Spiroplasma</taxon>
    </lineage>
</organism>
<dbReference type="Pfam" id="PF00561">
    <property type="entry name" value="Abhydrolase_1"/>
    <property type="match status" value="1"/>
</dbReference>
<dbReference type="EMBL" id="CP010899">
    <property type="protein sequence ID" value="ALA97596.1"/>
    <property type="molecule type" value="Genomic_DNA"/>
</dbReference>
<sequence length="356" mass="42672">MVKKHKDEEDFEQDFVTDHSYHLVPDDQLQEYMHNNAIYIKIFYAFHDKRFLLTHHTWWKKTDNDLEAYCKKYIMDLTKRLHLETMALTSDELAQKWDIQKYDIPGYEDVMLKGVSIRSWLKNDNNKKWVIVVHGLNSHKFRAIFFGLIYLRLGYNILVFDQRNHGESTTKMTTMGYYEKYDLAAVVDFLQTKIDPKLKELNFHGWSMGTFVIMEYLKFAFDKNKLINSAVLDSTIINLNVLYRYYMLKTKVNYYEHYYAIRRYAIEARGYDPEKINPGENLEALAKLPVLYILNKKDHATPYIMGRVAYQNKRKYEKQKISRRIVFDCYHVRGIYHNSTEYLIAIINFITTAKRK</sequence>
<evidence type="ECO:0000313" key="2">
    <source>
        <dbReference type="EMBL" id="ALA97596.1"/>
    </source>
</evidence>
<dbReference type="RefSeq" id="WP_053390837.1">
    <property type="nucleotide sequence ID" value="NZ_CP010899.1"/>
</dbReference>
<protein>
    <recommendedName>
        <fullName evidence="1">AB hydrolase-1 domain-containing protein</fullName>
    </recommendedName>
</protein>
<name>A0A0K2JH74_SPIKU</name>
<evidence type="ECO:0000259" key="1">
    <source>
        <dbReference type="Pfam" id="PF00561"/>
    </source>
</evidence>
<dbReference type="Gene3D" id="3.40.50.1820">
    <property type="entry name" value="alpha/beta hydrolase"/>
    <property type="match status" value="1"/>
</dbReference>
<dbReference type="Proteomes" id="UP000062963">
    <property type="component" value="Chromosome"/>
</dbReference>
<proteinExistence type="predicted"/>